<evidence type="ECO:0000313" key="2">
    <source>
        <dbReference type="EMBL" id="SNR15414.1"/>
    </source>
</evidence>
<dbReference type="RefSeq" id="WP_095071117.1">
    <property type="nucleotide sequence ID" value="NZ_LT899436.1"/>
</dbReference>
<reference evidence="2 3" key="1">
    <citation type="submission" date="2017-07" db="EMBL/GenBank/DDBJ databases">
        <authorList>
            <person name="Sun Z.S."/>
            <person name="Albrecht U."/>
            <person name="Echele G."/>
            <person name="Lee C.C."/>
        </authorList>
    </citation>
    <scope>NUCLEOTIDE SEQUENCE [LARGE SCALE GENOMIC DNA]</scope>
    <source>
        <strain evidence="3">type strain: KCTC 22618</strain>
    </source>
</reference>
<sequence>MKDINISKQWILFMVLTGLLHIHAQCEKINMYKHFTFVNNNDTINYHAYAKGEVSSKENILLFIHGSSSKPFYSFFKEKGIQYRGSTMPFDLKEIPDDYAFFIVSKKYIPFCVDSEKEFKAPDIYHKTMTLKHRAYQIDKVLKDILSNYIKKPKRIVVIGHSEGSDVVAKLGSINKEITHVGFWSGSGNSQWYDFPLFIRKDVLTGKLTEEEGLKQMDSLFIKYKEIVKNKDSIHKKWYGHPYKRWFYFSEPPIENLLQINVPLYVAMGAKDTSVPVESTYLIPVEFIRNEKENLTFKVYPNLDHSFNEKLPNGKKKRHWNTVFLDFMKWVKNN</sequence>
<evidence type="ECO:0000259" key="1">
    <source>
        <dbReference type="Pfam" id="PF01738"/>
    </source>
</evidence>
<keyword evidence="3" id="KW-1185">Reference proteome</keyword>
<dbReference type="PANTHER" id="PTHR43265:SF1">
    <property type="entry name" value="ESTERASE ESTD"/>
    <property type="match status" value="1"/>
</dbReference>
<proteinExistence type="predicted"/>
<dbReference type="OrthoDB" id="1118238at2"/>
<name>A0A238UAB5_9FLAO</name>
<dbReference type="InterPro" id="IPR053145">
    <property type="entry name" value="AB_hydrolase_Est10"/>
</dbReference>
<evidence type="ECO:0000313" key="3">
    <source>
        <dbReference type="Proteomes" id="UP000215214"/>
    </source>
</evidence>
<dbReference type="Proteomes" id="UP000215214">
    <property type="component" value="Chromosome TJEJU"/>
</dbReference>
<dbReference type="AlphaFoldDB" id="A0A238UAB5"/>
<dbReference type="SUPFAM" id="SSF53474">
    <property type="entry name" value="alpha/beta-Hydrolases"/>
    <property type="match status" value="1"/>
</dbReference>
<dbReference type="GO" id="GO:0052689">
    <property type="term" value="F:carboxylic ester hydrolase activity"/>
    <property type="evidence" value="ECO:0007669"/>
    <property type="project" value="TreeGrafter"/>
</dbReference>
<dbReference type="InterPro" id="IPR002925">
    <property type="entry name" value="Dienelactn_hydro"/>
</dbReference>
<organism evidence="2 3">
    <name type="scientific">Tenacibaculum jejuense</name>
    <dbReference type="NCBI Taxonomy" id="584609"/>
    <lineage>
        <taxon>Bacteria</taxon>
        <taxon>Pseudomonadati</taxon>
        <taxon>Bacteroidota</taxon>
        <taxon>Flavobacteriia</taxon>
        <taxon>Flavobacteriales</taxon>
        <taxon>Flavobacteriaceae</taxon>
        <taxon>Tenacibaculum</taxon>
    </lineage>
</organism>
<dbReference type="PANTHER" id="PTHR43265">
    <property type="entry name" value="ESTERASE ESTD"/>
    <property type="match status" value="1"/>
</dbReference>
<dbReference type="Pfam" id="PF01738">
    <property type="entry name" value="DLH"/>
    <property type="match status" value="1"/>
</dbReference>
<accession>A0A238UAB5</accession>
<dbReference type="EMBL" id="LT899436">
    <property type="protein sequence ID" value="SNR15414.1"/>
    <property type="molecule type" value="Genomic_DNA"/>
</dbReference>
<dbReference type="KEGG" id="tje:TJEJU_1694"/>
<dbReference type="InterPro" id="IPR029058">
    <property type="entry name" value="AB_hydrolase_fold"/>
</dbReference>
<feature type="domain" description="Dienelactone hydrolase" evidence="1">
    <location>
        <begin position="238"/>
        <end position="332"/>
    </location>
</feature>
<gene>
    <name evidence="2" type="ORF">TJEJU_1694</name>
</gene>
<dbReference type="Gene3D" id="3.40.50.1820">
    <property type="entry name" value="alpha/beta hydrolase"/>
    <property type="match status" value="1"/>
</dbReference>
<protein>
    <recommendedName>
        <fullName evidence="1">Dienelactone hydrolase domain-containing protein</fullName>
    </recommendedName>
</protein>